<organism evidence="3 4">
    <name type="scientific">Adineta steineri</name>
    <dbReference type="NCBI Taxonomy" id="433720"/>
    <lineage>
        <taxon>Eukaryota</taxon>
        <taxon>Metazoa</taxon>
        <taxon>Spiralia</taxon>
        <taxon>Gnathifera</taxon>
        <taxon>Rotifera</taxon>
        <taxon>Eurotatoria</taxon>
        <taxon>Bdelloidea</taxon>
        <taxon>Adinetida</taxon>
        <taxon>Adinetidae</taxon>
        <taxon>Adineta</taxon>
    </lineage>
</organism>
<dbReference type="PROSITE" id="PS51125">
    <property type="entry name" value="NHL"/>
    <property type="match status" value="1"/>
</dbReference>
<feature type="repeat" description="NHL" evidence="2">
    <location>
        <begin position="1"/>
        <end position="38"/>
    </location>
</feature>
<evidence type="ECO:0000313" key="4">
    <source>
        <dbReference type="Proteomes" id="UP000663881"/>
    </source>
</evidence>
<evidence type="ECO:0000256" key="1">
    <source>
        <dbReference type="ARBA" id="ARBA00022737"/>
    </source>
</evidence>
<dbReference type="InterPro" id="IPR001258">
    <property type="entry name" value="NHL_repeat"/>
</dbReference>
<dbReference type="AlphaFoldDB" id="A0A820B0R3"/>
<keyword evidence="1" id="KW-0677">Repeat</keyword>
<evidence type="ECO:0000256" key="2">
    <source>
        <dbReference type="PROSITE-ProRule" id="PRU00504"/>
    </source>
</evidence>
<comment type="caution">
    <text evidence="3">The sequence shown here is derived from an EMBL/GenBank/DDBJ whole genome shotgun (WGS) entry which is preliminary data.</text>
</comment>
<gene>
    <name evidence="3" type="ORF">OKA104_LOCUS40985</name>
</gene>
<evidence type="ECO:0000313" key="3">
    <source>
        <dbReference type="EMBL" id="CAF4200952.1"/>
    </source>
</evidence>
<name>A0A820B0R3_9BILA</name>
<dbReference type="EMBL" id="CAJOAY010009268">
    <property type="protein sequence ID" value="CAF4200952.1"/>
    <property type="molecule type" value="Genomic_DNA"/>
</dbReference>
<dbReference type="InterPro" id="IPR011042">
    <property type="entry name" value="6-blade_b-propeller_TolB-like"/>
</dbReference>
<feature type="non-terminal residue" evidence="3">
    <location>
        <position position="1"/>
    </location>
</feature>
<dbReference type="Pfam" id="PF01436">
    <property type="entry name" value="NHL"/>
    <property type="match status" value="1"/>
</dbReference>
<dbReference type="SUPFAM" id="SSF63825">
    <property type="entry name" value="YWTD domain"/>
    <property type="match status" value="1"/>
</dbReference>
<protein>
    <submittedName>
        <fullName evidence="3">Uncharacterized protein</fullName>
    </submittedName>
</protein>
<dbReference type="Gene3D" id="2.120.10.30">
    <property type="entry name" value="TolB, C-terminal domain"/>
    <property type="match status" value="1"/>
</dbReference>
<proteinExistence type="predicted"/>
<accession>A0A820B0R3</accession>
<reference evidence="3" key="1">
    <citation type="submission" date="2021-02" db="EMBL/GenBank/DDBJ databases">
        <authorList>
            <person name="Nowell W R."/>
        </authorList>
    </citation>
    <scope>NUCLEOTIDE SEQUENCE</scope>
</reference>
<dbReference type="Proteomes" id="UP000663881">
    <property type="component" value="Unassembled WGS sequence"/>
</dbReference>
<sequence>EGSQSNQLYQPRGLSFDDEDNLYVSDYGNHRIQKFEVIL</sequence>